<name>A0A9D4ZXC1_PEA</name>
<comment type="caution">
    <text evidence="1">The sequence shown here is derived from an EMBL/GenBank/DDBJ whole genome shotgun (WGS) entry which is preliminary data.</text>
</comment>
<dbReference type="Proteomes" id="UP001058974">
    <property type="component" value="Chromosome 7"/>
</dbReference>
<organism evidence="1 2">
    <name type="scientific">Pisum sativum</name>
    <name type="common">Garden pea</name>
    <name type="synonym">Lathyrus oleraceus</name>
    <dbReference type="NCBI Taxonomy" id="3888"/>
    <lineage>
        <taxon>Eukaryota</taxon>
        <taxon>Viridiplantae</taxon>
        <taxon>Streptophyta</taxon>
        <taxon>Embryophyta</taxon>
        <taxon>Tracheophyta</taxon>
        <taxon>Spermatophyta</taxon>
        <taxon>Magnoliopsida</taxon>
        <taxon>eudicotyledons</taxon>
        <taxon>Gunneridae</taxon>
        <taxon>Pentapetalae</taxon>
        <taxon>rosids</taxon>
        <taxon>fabids</taxon>
        <taxon>Fabales</taxon>
        <taxon>Fabaceae</taxon>
        <taxon>Papilionoideae</taxon>
        <taxon>50 kb inversion clade</taxon>
        <taxon>NPAAA clade</taxon>
        <taxon>Hologalegina</taxon>
        <taxon>IRL clade</taxon>
        <taxon>Fabeae</taxon>
        <taxon>Lathyrus</taxon>
    </lineage>
</organism>
<evidence type="ECO:0000313" key="2">
    <source>
        <dbReference type="Proteomes" id="UP001058974"/>
    </source>
</evidence>
<sequence>MGISYSPEGYAMHANHLAMQHQQQFTMDICSHSKSYNSFIHTVEDLEAAAIVEDDEEEDLGNFVIPEGICNNWAAVDVPTVIHKST</sequence>
<evidence type="ECO:0000313" key="1">
    <source>
        <dbReference type="EMBL" id="KAI5387264.1"/>
    </source>
</evidence>
<gene>
    <name evidence="1" type="ORF">KIW84_073418</name>
</gene>
<keyword evidence="2" id="KW-1185">Reference proteome</keyword>
<reference evidence="1 2" key="1">
    <citation type="journal article" date="2022" name="Nat. Genet.">
        <title>Improved pea reference genome and pan-genome highlight genomic features and evolutionary characteristics.</title>
        <authorList>
            <person name="Yang T."/>
            <person name="Liu R."/>
            <person name="Luo Y."/>
            <person name="Hu S."/>
            <person name="Wang D."/>
            <person name="Wang C."/>
            <person name="Pandey M.K."/>
            <person name="Ge S."/>
            <person name="Xu Q."/>
            <person name="Li N."/>
            <person name="Li G."/>
            <person name="Huang Y."/>
            <person name="Saxena R.K."/>
            <person name="Ji Y."/>
            <person name="Li M."/>
            <person name="Yan X."/>
            <person name="He Y."/>
            <person name="Liu Y."/>
            <person name="Wang X."/>
            <person name="Xiang C."/>
            <person name="Varshney R.K."/>
            <person name="Ding H."/>
            <person name="Gao S."/>
            <person name="Zong X."/>
        </authorList>
    </citation>
    <scope>NUCLEOTIDE SEQUENCE [LARGE SCALE GENOMIC DNA]</scope>
    <source>
        <strain evidence="1 2">cv. Zhongwan 6</strain>
    </source>
</reference>
<protein>
    <submittedName>
        <fullName evidence="1">Uncharacterized protein</fullName>
    </submittedName>
</protein>
<dbReference type="EMBL" id="JAMSHJ010000007">
    <property type="protein sequence ID" value="KAI5387264.1"/>
    <property type="molecule type" value="Genomic_DNA"/>
</dbReference>
<dbReference type="Gramene" id="Psat07G0341800-T1">
    <property type="protein sequence ID" value="KAI5387264.1"/>
    <property type="gene ID" value="KIW84_073418"/>
</dbReference>
<proteinExistence type="predicted"/>
<accession>A0A9D4ZXC1</accession>
<dbReference type="AlphaFoldDB" id="A0A9D4ZXC1"/>